<dbReference type="Gene3D" id="2.40.160.20">
    <property type="match status" value="1"/>
</dbReference>
<protein>
    <recommendedName>
        <fullName evidence="3">Outer membrane protein beta-barrel domain-containing protein</fullName>
    </recommendedName>
</protein>
<dbReference type="RefSeq" id="WP_038466357.1">
    <property type="nucleotide sequence ID" value="NZ_CP008941.1"/>
</dbReference>
<organism evidence="1 2">
    <name type="scientific">Candidatus Odyssella acanthamoebae</name>
    <dbReference type="NCBI Taxonomy" id="91604"/>
    <lineage>
        <taxon>Bacteria</taxon>
        <taxon>Pseudomonadati</taxon>
        <taxon>Pseudomonadota</taxon>
        <taxon>Alphaproteobacteria</taxon>
        <taxon>Holosporales</taxon>
        <taxon>Candidatus Paracaedibacteraceae</taxon>
        <taxon>Candidatus Odyssella</taxon>
    </lineage>
</organism>
<dbReference type="InterPro" id="IPR011250">
    <property type="entry name" value="OMP/PagP_B-barrel"/>
</dbReference>
<dbReference type="EMBL" id="CP008941">
    <property type="protein sequence ID" value="AIK97167.1"/>
    <property type="molecule type" value="Genomic_DNA"/>
</dbReference>
<dbReference type="STRING" id="91604.ID47_11155"/>
<accession>A0A077AVI7</accession>
<evidence type="ECO:0000313" key="2">
    <source>
        <dbReference type="Proteomes" id="UP000028926"/>
    </source>
</evidence>
<evidence type="ECO:0000313" key="1">
    <source>
        <dbReference type="EMBL" id="AIK97167.1"/>
    </source>
</evidence>
<keyword evidence="2" id="KW-1185">Reference proteome</keyword>
<dbReference type="Proteomes" id="UP000028926">
    <property type="component" value="Chromosome"/>
</dbReference>
<dbReference type="AlphaFoldDB" id="A0A077AVI7"/>
<dbReference type="SUPFAM" id="SSF56925">
    <property type="entry name" value="OMPA-like"/>
    <property type="match status" value="1"/>
</dbReference>
<evidence type="ECO:0008006" key="3">
    <source>
        <dbReference type="Google" id="ProtNLM"/>
    </source>
</evidence>
<proteinExistence type="predicted"/>
<dbReference type="KEGG" id="paca:ID47_11155"/>
<reference evidence="1 2" key="1">
    <citation type="submission" date="2014-07" db="EMBL/GenBank/DDBJ databases">
        <title>Comparative genomic insights into amoeba endosymbionts belonging to the families of Holosporaceae and Candidatus Midichloriaceae within Rickettsiales.</title>
        <authorList>
            <person name="Wang Z."/>
            <person name="Wu M."/>
        </authorList>
    </citation>
    <scope>NUCLEOTIDE SEQUENCE [LARGE SCALE GENOMIC DNA]</scope>
    <source>
        <strain evidence="1">PRA3</strain>
    </source>
</reference>
<sequence>MKLNYFNSTIASLGFLLLTPTLGHTQTPGVHQPYVGVALSWDHLSGKHSESLSSFMGKNLTFSQGRSLSTNQFNGYLFLGTFFNLQQNWFISPEWQIGQGTLNRQLKSTSRDPDMLFAERHLNSKLSRKMTTNLVLRGGRNLTKSVQLYALAGVDASLFKYSTIYENIDFSGGPGLGFKTFTHSKWKFAPVTGIGVMKNFDKARIGIEYRLASYSALKMNRTVHTQGSTETNSSKMKPRISSLMLRWSYSL</sequence>
<gene>
    <name evidence="1" type="ORF">ID47_11155</name>
</gene>
<dbReference type="HOGENOM" id="CLU_1164196_0_0_5"/>
<name>A0A077AVI7_9PROT</name>